<keyword evidence="4" id="KW-1185">Reference proteome</keyword>
<feature type="region of interest" description="Disordered" evidence="1">
    <location>
        <begin position="165"/>
        <end position="206"/>
    </location>
</feature>
<accession>A0ABR4AWZ3</accession>
<dbReference type="EMBL" id="JBHFEH010000051">
    <property type="protein sequence ID" value="KAL2050180.1"/>
    <property type="molecule type" value="Genomic_DNA"/>
</dbReference>
<dbReference type="Proteomes" id="UP001590951">
    <property type="component" value="Unassembled WGS sequence"/>
</dbReference>
<protein>
    <submittedName>
        <fullName evidence="3">Uncharacterized protein</fullName>
    </submittedName>
</protein>
<evidence type="ECO:0000256" key="1">
    <source>
        <dbReference type="SAM" id="MobiDB-lite"/>
    </source>
</evidence>
<evidence type="ECO:0000313" key="3">
    <source>
        <dbReference type="EMBL" id="KAL2050180.1"/>
    </source>
</evidence>
<feature type="transmembrane region" description="Helical" evidence="2">
    <location>
        <begin position="66"/>
        <end position="89"/>
    </location>
</feature>
<evidence type="ECO:0000256" key="2">
    <source>
        <dbReference type="SAM" id="Phobius"/>
    </source>
</evidence>
<reference evidence="3 4" key="1">
    <citation type="submission" date="2024-09" db="EMBL/GenBank/DDBJ databases">
        <title>Rethinking Asexuality: The Enigmatic Case of Functional Sexual Genes in Lepraria (Stereocaulaceae).</title>
        <authorList>
            <person name="Doellman M."/>
            <person name="Sun Y."/>
            <person name="Barcenas-Pena A."/>
            <person name="Lumbsch H.T."/>
            <person name="Grewe F."/>
        </authorList>
    </citation>
    <scope>NUCLEOTIDE SEQUENCE [LARGE SCALE GENOMIC DNA]</scope>
    <source>
        <strain evidence="3 4">Grewe 0041</strain>
    </source>
</reference>
<proteinExistence type="predicted"/>
<feature type="compositionally biased region" description="Low complexity" evidence="1">
    <location>
        <begin position="171"/>
        <end position="200"/>
    </location>
</feature>
<keyword evidence="2" id="KW-1133">Transmembrane helix</keyword>
<keyword evidence="2" id="KW-0812">Transmembrane</keyword>
<organism evidence="3 4">
    <name type="scientific">Lepraria finkii</name>
    <dbReference type="NCBI Taxonomy" id="1340010"/>
    <lineage>
        <taxon>Eukaryota</taxon>
        <taxon>Fungi</taxon>
        <taxon>Dikarya</taxon>
        <taxon>Ascomycota</taxon>
        <taxon>Pezizomycotina</taxon>
        <taxon>Lecanoromycetes</taxon>
        <taxon>OSLEUM clade</taxon>
        <taxon>Lecanoromycetidae</taxon>
        <taxon>Lecanorales</taxon>
        <taxon>Lecanorineae</taxon>
        <taxon>Stereocaulaceae</taxon>
        <taxon>Lepraria</taxon>
    </lineage>
</organism>
<evidence type="ECO:0000313" key="4">
    <source>
        <dbReference type="Proteomes" id="UP001590951"/>
    </source>
</evidence>
<sequence>MEAWSRKRITALGSFGSWVRILVLDQGAGCWMGYIVDDMPYSYMRDSRTGWLGALFGSRWVFMKKIFTIIAHTLVLLSCSVYRLCGALYPASSEKRCTIRYHRRSPISLKLITLTSLASSMRQHITTKTLLEMLGRTSMYDRLRTSSIVRYRKERGLPGQQAWTDDLLKDSQSSSSSSSSSSSHNDEAPTLSKLLPSSTLNVANSI</sequence>
<name>A0ABR4AWZ3_9LECA</name>
<comment type="caution">
    <text evidence="3">The sequence shown here is derived from an EMBL/GenBank/DDBJ whole genome shotgun (WGS) entry which is preliminary data.</text>
</comment>
<keyword evidence="2" id="KW-0472">Membrane</keyword>
<gene>
    <name evidence="3" type="ORF">ABVK25_009541</name>
</gene>